<proteinExistence type="predicted"/>
<sequence length="252" mass="28198">MATSSKRFKVAPMAPPGPGATASEATTIFSIHPEILQTHILPRLDALALAAASATSSQLRDMCSHEPLWANLSHSTWPSTNDPRLRHVISTFPNGYRSFFSYCFPRSSISPRHHHRYRSLANLERTNEWILAIDLFHVDNLIFSTVIETGTGGSFPSKPIRVESIDPNCKGNIDDIIHGPPNKLKPSCILINPARRRAENLQSSRRVVDPSWTRESGESRVRFVFKGAAATVFCSLVCEWETGDWKLKLKHE</sequence>
<dbReference type="Gene3D" id="1.20.1280.50">
    <property type="match status" value="1"/>
</dbReference>
<accession>A0AAN9HWF4</accession>
<comment type="caution">
    <text evidence="2">The sequence shown here is derived from an EMBL/GenBank/DDBJ whole genome shotgun (WGS) entry which is preliminary data.</text>
</comment>
<keyword evidence="3" id="KW-1185">Reference proteome</keyword>
<organism evidence="2 3">
    <name type="scientific">Crotalaria pallida</name>
    <name type="common">Smooth rattlebox</name>
    <name type="synonym">Crotalaria striata</name>
    <dbReference type="NCBI Taxonomy" id="3830"/>
    <lineage>
        <taxon>Eukaryota</taxon>
        <taxon>Viridiplantae</taxon>
        <taxon>Streptophyta</taxon>
        <taxon>Embryophyta</taxon>
        <taxon>Tracheophyta</taxon>
        <taxon>Spermatophyta</taxon>
        <taxon>Magnoliopsida</taxon>
        <taxon>eudicotyledons</taxon>
        <taxon>Gunneridae</taxon>
        <taxon>Pentapetalae</taxon>
        <taxon>rosids</taxon>
        <taxon>fabids</taxon>
        <taxon>Fabales</taxon>
        <taxon>Fabaceae</taxon>
        <taxon>Papilionoideae</taxon>
        <taxon>50 kb inversion clade</taxon>
        <taxon>genistoids sensu lato</taxon>
        <taxon>core genistoids</taxon>
        <taxon>Crotalarieae</taxon>
        <taxon>Crotalaria</taxon>
    </lineage>
</organism>
<dbReference type="InterPro" id="IPR045283">
    <property type="entry name" value="AT3G44326-like"/>
</dbReference>
<dbReference type="Proteomes" id="UP001372338">
    <property type="component" value="Unassembled WGS sequence"/>
</dbReference>
<dbReference type="PANTHER" id="PTHR33736">
    <property type="entry name" value="F-BOX PROTEIN-RELATED"/>
    <property type="match status" value="1"/>
</dbReference>
<dbReference type="PANTHER" id="PTHR33736:SF13">
    <property type="entry name" value="OS11G0155100 PROTEIN"/>
    <property type="match status" value="1"/>
</dbReference>
<dbReference type="AlphaFoldDB" id="A0AAN9HWF4"/>
<feature type="region of interest" description="Disordered" evidence="1">
    <location>
        <begin position="1"/>
        <end position="21"/>
    </location>
</feature>
<dbReference type="InterPro" id="IPR036047">
    <property type="entry name" value="F-box-like_dom_sf"/>
</dbReference>
<dbReference type="SUPFAM" id="SSF81383">
    <property type="entry name" value="F-box domain"/>
    <property type="match status" value="1"/>
</dbReference>
<name>A0AAN9HWF4_CROPI</name>
<gene>
    <name evidence="2" type="ORF">RIF29_24280</name>
</gene>
<evidence type="ECO:0000256" key="1">
    <source>
        <dbReference type="SAM" id="MobiDB-lite"/>
    </source>
</evidence>
<reference evidence="2 3" key="1">
    <citation type="submission" date="2024-01" db="EMBL/GenBank/DDBJ databases">
        <title>The genomes of 5 underutilized Papilionoideae crops provide insights into root nodulation and disease resistanc.</title>
        <authorList>
            <person name="Yuan L."/>
        </authorList>
    </citation>
    <scope>NUCLEOTIDE SEQUENCE [LARGE SCALE GENOMIC DNA]</scope>
    <source>
        <strain evidence="2">ZHUSHIDOU_FW_LH</strain>
        <tissue evidence="2">Leaf</tissue>
    </source>
</reference>
<protein>
    <recommendedName>
        <fullName evidence="4">F-box domain-containing protein</fullName>
    </recommendedName>
</protein>
<evidence type="ECO:0000313" key="2">
    <source>
        <dbReference type="EMBL" id="KAK7258698.1"/>
    </source>
</evidence>
<dbReference type="EMBL" id="JAYWIO010000005">
    <property type="protein sequence ID" value="KAK7258698.1"/>
    <property type="molecule type" value="Genomic_DNA"/>
</dbReference>
<evidence type="ECO:0008006" key="4">
    <source>
        <dbReference type="Google" id="ProtNLM"/>
    </source>
</evidence>
<evidence type="ECO:0000313" key="3">
    <source>
        <dbReference type="Proteomes" id="UP001372338"/>
    </source>
</evidence>